<gene>
    <name evidence="4" type="ordered locus">Mmcs_1735</name>
</gene>
<dbReference type="KEGG" id="mmc:Mmcs_1735"/>
<reference evidence="4" key="1">
    <citation type="submission" date="2006-06" db="EMBL/GenBank/DDBJ databases">
        <title>Complete sequence of chromosome of Mycobacterium sp. MCS.</title>
        <authorList>
            <consortium name="US DOE Joint Genome Institute"/>
            <person name="Copeland A."/>
            <person name="Lucas S."/>
            <person name="Lapidus A."/>
            <person name="Barry K."/>
            <person name="Detter J.C."/>
            <person name="Glavina del Rio T."/>
            <person name="Hammon N."/>
            <person name="Israni S."/>
            <person name="Dalin E."/>
            <person name="Tice H."/>
            <person name="Pitluck S."/>
            <person name="Martinez M."/>
            <person name="Schmutz J."/>
            <person name="Larimer F."/>
            <person name="Land M."/>
            <person name="Hauser L."/>
            <person name="Kyrpides N."/>
            <person name="Kim E."/>
            <person name="Miller C.D."/>
            <person name="Hughes J.E."/>
            <person name="Anderson A.J."/>
            <person name="Sims R.C."/>
            <person name="Richardson P."/>
        </authorList>
    </citation>
    <scope>NUCLEOTIDE SEQUENCE [LARGE SCALE GENOMIC DNA]</scope>
    <source>
        <strain evidence="4">MCS</strain>
    </source>
</reference>
<feature type="compositionally biased region" description="Basic and acidic residues" evidence="1">
    <location>
        <begin position="266"/>
        <end position="288"/>
    </location>
</feature>
<sequence length="307" mass="32654" precursor="true">MKGALKVATVATSIAITTAVPAAADTTLYVGGTGWPGTPTHSQMTWLQNDVYAGRDDALVGVGYPASPILMNESVAVGAGRLGEAVATTKGPKSLVGVSQGSLVLHEQERRIMALPEDQRPADDELRFVYIGDPARPSGGVANWVPEGVRVPGIGLSRPAPLAETPYETVYVTREYDGIADFPDRPLNLLATANAVMGVAYLHPNYGVDLSDVPEDNITETTNTKGGRTTSYLVPTNDLPLTKPLRQLGVDRRIVDEVDKRLRPVIDSGYKRNDPKSESGGDDARTTADDDDSDSDSDRDPTAGRPS</sequence>
<accession>A0A5Q5BHY1</accession>
<dbReference type="Pfam" id="PF08237">
    <property type="entry name" value="PE-PPE"/>
    <property type="match status" value="1"/>
</dbReference>
<evidence type="ECO:0000259" key="3">
    <source>
        <dbReference type="Pfam" id="PF08237"/>
    </source>
</evidence>
<dbReference type="Gene3D" id="3.40.50.1820">
    <property type="entry name" value="alpha/beta hydrolase"/>
    <property type="match status" value="1"/>
</dbReference>
<evidence type="ECO:0000256" key="2">
    <source>
        <dbReference type="SAM" id="SignalP"/>
    </source>
</evidence>
<organism evidence="4">
    <name type="scientific">Mycobacterium sp. (strain MCS)</name>
    <dbReference type="NCBI Taxonomy" id="164756"/>
    <lineage>
        <taxon>Bacteria</taxon>
        <taxon>Bacillati</taxon>
        <taxon>Actinomycetota</taxon>
        <taxon>Actinomycetes</taxon>
        <taxon>Mycobacteriales</taxon>
        <taxon>Mycobacteriaceae</taxon>
        <taxon>Mycobacterium</taxon>
    </lineage>
</organism>
<dbReference type="InterPro" id="IPR029058">
    <property type="entry name" value="AB_hydrolase_fold"/>
</dbReference>
<feature type="region of interest" description="Disordered" evidence="1">
    <location>
        <begin position="266"/>
        <end position="307"/>
    </location>
</feature>
<feature type="compositionally biased region" description="Basic and acidic residues" evidence="1">
    <location>
        <begin position="296"/>
        <end position="307"/>
    </location>
</feature>
<dbReference type="EMBL" id="CP000384">
    <property type="protein sequence ID" value="ABG07844.1"/>
    <property type="molecule type" value="Genomic_DNA"/>
</dbReference>
<keyword evidence="2" id="KW-0732">Signal</keyword>
<name>A0A5Q5BHY1_MYCSS</name>
<evidence type="ECO:0000313" key="4">
    <source>
        <dbReference type="EMBL" id="ABG07844.1"/>
    </source>
</evidence>
<evidence type="ECO:0000256" key="1">
    <source>
        <dbReference type="SAM" id="MobiDB-lite"/>
    </source>
</evidence>
<protein>
    <submittedName>
        <fullName evidence="4">PE-PPE-like protein</fullName>
    </submittedName>
</protein>
<feature type="domain" description="PE-PPE" evidence="3">
    <location>
        <begin position="71"/>
        <end position="271"/>
    </location>
</feature>
<feature type="signal peptide" evidence="2">
    <location>
        <begin position="1"/>
        <end position="22"/>
    </location>
</feature>
<proteinExistence type="predicted"/>
<dbReference type="AlphaFoldDB" id="A0A5Q5BHY1"/>
<feature type="chain" id="PRO_5038391606" evidence="2">
    <location>
        <begin position="23"/>
        <end position="307"/>
    </location>
</feature>
<dbReference type="InterPro" id="IPR013228">
    <property type="entry name" value="PE-PPE_C"/>
</dbReference>